<dbReference type="Proteomes" id="UP000319516">
    <property type="component" value="Unassembled WGS sequence"/>
</dbReference>
<gene>
    <name evidence="5" type="ORF">FB467_0187</name>
</gene>
<sequence length="191" mass="21192">MTDHDSAADPDIPDTLPLEDPAQYRALFEDTRLQIVALLRERAATTSELAAALDKPKGTVGHHLKVLEEAGLVRVVRRVRVRALEAKYYGRTARTFLYSRVGEATEVEQQVLADAAADLAALPADTEVFTANTRQARIPAARAAEWLHRLNDLLVEFADQPREGEQTYSMVVAIYPTDRPRLPETTDSDPS</sequence>
<keyword evidence="1" id="KW-0805">Transcription regulation</keyword>
<dbReference type="PANTHER" id="PTHR43132">
    <property type="entry name" value="ARSENICAL RESISTANCE OPERON REPRESSOR ARSR-RELATED"/>
    <property type="match status" value="1"/>
</dbReference>
<dbReference type="InterPro" id="IPR036390">
    <property type="entry name" value="WH_DNA-bd_sf"/>
</dbReference>
<dbReference type="GO" id="GO:0003700">
    <property type="term" value="F:DNA-binding transcription factor activity"/>
    <property type="evidence" value="ECO:0007669"/>
    <property type="project" value="InterPro"/>
</dbReference>
<dbReference type="InterPro" id="IPR051011">
    <property type="entry name" value="Metal_resp_trans_reg"/>
</dbReference>
<evidence type="ECO:0000256" key="1">
    <source>
        <dbReference type="ARBA" id="ARBA00023015"/>
    </source>
</evidence>
<dbReference type="EMBL" id="VFOP01000001">
    <property type="protein sequence ID" value="TQL49122.1"/>
    <property type="molecule type" value="Genomic_DNA"/>
</dbReference>
<protein>
    <submittedName>
        <fullName evidence="5">Regulatory ArsR family protein</fullName>
    </submittedName>
</protein>
<dbReference type="OrthoDB" id="7945987at2"/>
<dbReference type="AlphaFoldDB" id="A0A542YM12"/>
<dbReference type="SMART" id="SM00418">
    <property type="entry name" value="HTH_ARSR"/>
    <property type="match status" value="1"/>
</dbReference>
<keyword evidence="3" id="KW-0804">Transcription</keyword>
<dbReference type="PROSITE" id="PS50987">
    <property type="entry name" value="HTH_ARSR_2"/>
    <property type="match status" value="1"/>
</dbReference>
<dbReference type="PRINTS" id="PR00778">
    <property type="entry name" value="HTHARSR"/>
</dbReference>
<reference evidence="5 6" key="1">
    <citation type="submission" date="2019-06" db="EMBL/GenBank/DDBJ databases">
        <title>Sequencing the genomes of 1000 actinobacteria strains.</title>
        <authorList>
            <person name="Klenk H.-P."/>
        </authorList>
    </citation>
    <scope>NUCLEOTIDE SEQUENCE [LARGE SCALE GENOMIC DNA]</scope>
    <source>
        <strain evidence="5 6">DSM 12335</strain>
    </source>
</reference>
<dbReference type="RefSeq" id="WP_141783420.1">
    <property type="nucleotide sequence ID" value="NZ_BAAAIK010000008.1"/>
</dbReference>
<feature type="domain" description="HTH arsR-type" evidence="4">
    <location>
        <begin position="12"/>
        <end position="108"/>
    </location>
</feature>
<dbReference type="InterPro" id="IPR001845">
    <property type="entry name" value="HTH_ArsR_DNA-bd_dom"/>
</dbReference>
<dbReference type="SUPFAM" id="SSF46785">
    <property type="entry name" value="Winged helix' DNA-binding domain"/>
    <property type="match status" value="1"/>
</dbReference>
<evidence type="ECO:0000256" key="2">
    <source>
        <dbReference type="ARBA" id="ARBA00023125"/>
    </source>
</evidence>
<dbReference type="GO" id="GO:0003677">
    <property type="term" value="F:DNA binding"/>
    <property type="evidence" value="ECO:0007669"/>
    <property type="project" value="UniProtKB-KW"/>
</dbReference>
<evidence type="ECO:0000313" key="6">
    <source>
        <dbReference type="Proteomes" id="UP000319516"/>
    </source>
</evidence>
<accession>A0A542YM12</accession>
<keyword evidence="2" id="KW-0238">DNA-binding</keyword>
<evidence type="ECO:0000256" key="3">
    <source>
        <dbReference type="ARBA" id="ARBA00023163"/>
    </source>
</evidence>
<dbReference type="Gene3D" id="1.10.10.10">
    <property type="entry name" value="Winged helix-like DNA-binding domain superfamily/Winged helix DNA-binding domain"/>
    <property type="match status" value="1"/>
</dbReference>
<dbReference type="PANTHER" id="PTHR43132:SF2">
    <property type="entry name" value="ARSENICAL RESISTANCE OPERON REPRESSOR ARSR-RELATED"/>
    <property type="match status" value="1"/>
</dbReference>
<comment type="caution">
    <text evidence="5">The sequence shown here is derived from an EMBL/GenBank/DDBJ whole genome shotgun (WGS) entry which is preliminary data.</text>
</comment>
<keyword evidence="6" id="KW-1185">Reference proteome</keyword>
<dbReference type="InterPro" id="IPR036388">
    <property type="entry name" value="WH-like_DNA-bd_sf"/>
</dbReference>
<dbReference type="Pfam" id="PF01022">
    <property type="entry name" value="HTH_5"/>
    <property type="match status" value="1"/>
</dbReference>
<evidence type="ECO:0000259" key="4">
    <source>
        <dbReference type="PROSITE" id="PS50987"/>
    </source>
</evidence>
<dbReference type="CDD" id="cd00090">
    <property type="entry name" value="HTH_ARSR"/>
    <property type="match status" value="1"/>
</dbReference>
<name>A0A542YM12_9MICO</name>
<organism evidence="5 6">
    <name type="scientific">Ornithinicoccus hortensis</name>
    <dbReference type="NCBI Taxonomy" id="82346"/>
    <lineage>
        <taxon>Bacteria</taxon>
        <taxon>Bacillati</taxon>
        <taxon>Actinomycetota</taxon>
        <taxon>Actinomycetes</taxon>
        <taxon>Micrococcales</taxon>
        <taxon>Intrasporangiaceae</taxon>
        <taxon>Ornithinicoccus</taxon>
    </lineage>
</organism>
<proteinExistence type="predicted"/>
<evidence type="ECO:0000313" key="5">
    <source>
        <dbReference type="EMBL" id="TQL49122.1"/>
    </source>
</evidence>
<dbReference type="InterPro" id="IPR011991">
    <property type="entry name" value="ArsR-like_HTH"/>
</dbReference>